<comment type="subcellular location">
    <subcellularLocation>
        <location evidence="1">Cell membrane</location>
        <topology evidence="1">Multi-pass membrane protein</topology>
    </subcellularLocation>
</comment>
<feature type="region of interest" description="Disordered" evidence="7">
    <location>
        <begin position="325"/>
        <end position="349"/>
    </location>
</feature>
<comment type="caution">
    <text evidence="8">The sequence shown here is derived from an EMBL/GenBank/DDBJ whole genome shotgun (WGS) entry which is preliminary data.</text>
</comment>
<accession>A0A9D2LR53</accession>
<evidence type="ECO:0000313" key="9">
    <source>
        <dbReference type="Proteomes" id="UP000823842"/>
    </source>
</evidence>
<evidence type="ECO:0000256" key="3">
    <source>
        <dbReference type="ARBA" id="ARBA00022475"/>
    </source>
</evidence>
<dbReference type="PANTHER" id="PTHR37937">
    <property type="entry name" value="CONJUGATIVE TRANSFER: DNA TRANSPORT"/>
    <property type="match status" value="1"/>
</dbReference>
<evidence type="ECO:0000256" key="5">
    <source>
        <dbReference type="ARBA" id="ARBA00022989"/>
    </source>
</evidence>
<dbReference type="InterPro" id="IPR027417">
    <property type="entry name" value="P-loop_NTPase"/>
</dbReference>
<comment type="similarity">
    <text evidence="2">Belongs to the VirD4/TraG family.</text>
</comment>
<evidence type="ECO:0000256" key="7">
    <source>
        <dbReference type="SAM" id="MobiDB-lite"/>
    </source>
</evidence>
<proteinExistence type="inferred from homology"/>
<dbReference type="Pfam" id="PF02534">
    <property type="entry name" value="T4SS-DNA_transf"/>
    <property type="match status" value="1"/>
</dbReference>
<keyword evidence="3" id="KW-1003">Cell membrane</keyword>
<evidence type="ECO:0000256" key="4">
    <source>
        <dbReference type="ARBA" id="ARBA00022692"/>
    </source>
</evidence>
<keyword evidence="4" id="KW-0812">Transmembrane</keyword>
<evidence type="ECO:0000256" key="2">
    <source>
        <dbReference type="ARBA" id="ARBA00008806"/>
    </source>
</evidence>
<reference evidence="8" key="2">
    <citation type="submission" date="2021-04" db="EMBL/GenBank/DDBJ databases">
        <authorList>
            <person name="Gilroy R."/>
        </authorList>
    </citation>
    <scope>NUCLEOTIDE SEQUENCE</scope>
    <source>
        <strain evidence="8">ChiSjej1B19-5720</strain>
    </source>
</reference>
<evidence type="ECO:0000256" key="1">
    <source>
        <dbReference type="ARBA" id="ARBA00004651"/>
    </source>
</evidence>
<dbReference type="GO" id="GO:0005886">
    <property type="term" value="C:plasma membrane"/>
    <property type="evidence" value="ECO:0007669"/>
    <property type="project" value="UniProtKB-SubCell"/>
</dbReference>
<keyword evidence="5" id="KW-1133">Transmembrane helix</keyword>
<dbReference type="InterPro" id="IPR051539">
    <property type="entry name" value="T4SS-coupling_protein"/>
</dbReference>
<dbReference type="EMBL" id="DWYZ01000073">
    <property type="protein sequence ID" value="HJB27827.1"/>
    <property type="molecule type" value="Genomic_DNA"/>
</dbReference>
<protein>
    <submittedName>
        <fullName evidence="8">Type IV secretory system conjugative DNA transfer family protein</fullName>
    </submittedName>
</protein>
<evidence type="ECO:0000256" key="6">
    <source>
        <dbReference type="ARBA" id="ARBA00023136"/>
    </source>
</evidence>
<evidence type="ECO:0000313" key="8">
    <source>
        <dbReference type="EMBL" id="HJB27827.1"/>
    </source>
</evidence>
<dbReference type="AlphaFoldDB" id="A0A9D2LR53"/>
<keyword evidence="6" id="KW-0472">Membrane</keyword>
<dbReference type="InterPro" id="IPR003688">
    <property type="entry name" value="TraG/VirD4"/>
</dbReference>
<gene>
    <name evidence="8" type="ORF">IAA06_03425</name>
</gene>
<dbReference type="PANTHER" id="PTHR37937:SF1">
    <property type="entry name" value="CONJUGATIVE TRANSFER: DNA TRANSPORT"/>
    <property type="match status" value="1"/>
</dbReference>
<dbReference type="CDD" id="cd01127">
    <property type="entry name" value="TrwB_TraG_TraD_VirD4"/>
    <property type="match status" value="1"/>
</dbReference>
<organism evidence="8 9">
    <name type="scientific">Candidatus Blautia faecavium</name>
    <dbReference type="NCBI Taxonomy" id="2838487"/>
    <lineage>
        <taxon>Bacteria</taxon>
        <taxon>Bacillati</taxon>
        <taxon>Bacillota</taxon>
        <taxon>Clostridia</taxon>
        <taxon>Lachnospirales</taxon>
        <taxon>Lachnospiraceae</taxon>
        <taxon>Blautia</taxon>
    </lineage>
</organism>
<dbReference type="NCBIfam" id="NF045973">
    <property type="entry name" value="conju_CD1115"/>
    <property type="match status" value="1"/>
</dbReference>
<sequence>MEQLNENVAVAQESNLEKLFTGKAVLKNGRFTVLKNKEEQKMMAKKLENSLAWKNYMDFKLGGVRTLKSILISAAVRLNPFNIPEVANLTSRDTLDLTSITEHKTVLYIMIPQTNKTYNFIASILYTQMFDTLYYYADTQCGGRLPNPLRIYWDEFVNTGKIPEFHSKISTCRKYNIGLMIFIQDIPQLKEMYRDYYETILSNCDSTIVLSTNDETSAKYISARLGKATITSRSFNRKKGNPMSSGVNLQQTGRELMMPDEITKMDNGKCIVMVRGLDPFLDDKYDLTQHPNYPECGDASPENQMDITKQEGLYNFADSTYADLEKKGEEPEEAKETVSPPGDLNKDSLGDGFDKMTLKEKFASIRDFERQDAVEYLVRAQKTLEREAQKAAGKKKPVLCMQVAVDDSLVTPYLELFCREYHKPVIIFNFTINGRTQAFFVDPAERIRNTMDMLEVPFHVLEEAGVDIEEYPVFATGELPLDKYDYIRLALEDGLPDMGIGSQMEDEIIKKFGYF</sequence>
<dbReference type="Gene3D" id="3.40.50.300">
    <property type="entry name" value="P-loop containing nucleotide triphosphate hydrolases"/>
    <property type="match status" value="1"/>
</dbReference>
<dbReference type="SUPFAM" id="SSF52540">
    <property type="entry name" value="P-loop containing nucleoside triphosphate hydrolases"/>
    <property type="match status" value="1"/>
</dbReference>
<dbReference type="Proteomes" id="UP000823842">
    <property type="component" value="Unassembled WGS sequence"/>
</dbReference>
<reference evidence="8" key="1">
    <citation type="journal article" date="2021" name="PeerJ">
        <title>Extensive microbial diversity within the chicken gut microbiome revealed by metagenomics and culture.</title>
        <authorList>
            <person name="Gilroy R."/>
            <person name="Ravi A."/>
            <person name="Getino M."/>
            <person name="Pursley I."/>
            <person name="Horton D.L."/>
            <person name="Alikhan N.F."/>
            <person name="Baker D."/>
            <person name="Gharbi K."/>
            <person name="Hall N."/>
            <person name="Watson M."/>
            <person name="Adriaenssens E.M."/>
            <person name="Foster-Nyarko E."/>
            <person name="Jarju S."/>
            <person name="Secka A."/>
            <person name="Antonio M."/>
            <person name="Oren A."/>
            <person name="Chaudhuri R.R."/>
            <person name="La Ragione R."/>
            <person name="Hildebrand F."/>
            <person name="Pallen M.J."/>
        </authorList>
    </citation>
    <scope>NUCLEOTIDE SEQUENCE</scope>
    <source>
        <strain evidence="8">ChiSjej1B19-5720</strain>
    </source>
</reference>
<name>A0A9D2LR53_9FIRM</name>